<reference evidence="2 3" key="1">
    <citation type="submission" date="2019-08" db="EMBL/GenBank/DDBJ databases">
        <title>Draft genome sequence of Ulvibacter marinus type strain NBRC 109484.</title>
        <authorList>
            <person name="Kawano K."/>
            <person name="Ushijima N."/>
            <person name="Kihara M."/>
            <person name="Itoh H."/>
        </authorList>
    </citation>
    <scope>NUCLEOTIDE SEQUENCE [LARGE SCALE GENOMIC DNA]</scope>
    <source>
        <strain evidence="2 3">NBRC 109484</strain>
    </source>
</reference>
<proteinExistence type="predicted"/>
<comment type="caution">
    <text evidence="2">The sequence shown here is derived from an EMBL/GenBank/DDBJ whole genome shotgun (WGS) entry which is preliminary data.</text>
</comment>
<accession>A0A5J4IN29</accession>
<organism evidence="2 3">
    <name type="scientific">Patiriisocius marinus</name>
    <dbReference type="NCBI Taxonomy" id="1397112"/>
    <lineage>
        <taxon>Bacteria</taxon>
        <taxon>Pseudomonadati</taxon>
        <taxon>Bacteroidota</taxon>
        <taxon>Flavobacteriia</taxon>
        <taxon>Flavobacteriales</taxon>
        <taxon>Flavobacteriaceae</taxon>
        <taxon>Patiriisocius</taxon>
    </lineage>
</organism>
<sequence>MHKQIILKSFSKAEVDITKLSGKAPSNSRCAIYLSDEIYRINNFTFGERSLRDLYKLAINTETSSIEIKQPQVVDALCKYLGCEDFPDFYFKHSVASKAREELNRFNISAKKKKNIFVIVLTLLITIATIVYISIDKARWMIWQKDRYVEVDFDAEKYQVKQYKIYKEDRIKNFNRIKPSCNYPFYNENGSVNLWYGKNKDKELEYFTDLGRHPETGKTLKPITKYMIDKYICVETE</sequence>
<keyword evidence="1" id="KW-0812">Transmembrane</keyword>
<keyword evidence="3" id="KW-1185">Reference proteome</keyword>
<evidence type="ECO:0000313" key="3">
    <source>
        <dbReference type="Proteomes" id="UP000326509"/>
    </source>
</evidence>
<protein>
    <submittedName>
        <fullName evidence="2">Uncharacterized protein</fullName>
    </submittedName>
</protein>
<dbReference type="RefSeq" id="WP_151672849.1">
    <property type="nucleotide sequence ID" value="NZ_BKCG01000001.1"/>
</dbReference>
<keyword evidence="1" id="KW-1133">Transmembrane helix</keyword>
<dbReference type="EMBL" id="BKCG01000001">
    <property type="protein sequence ID" value="GER58795.1"/>
    <property type="molecule type" value="Genomic_DNA"/>
</dbReference>
<feature type="transmembrane region" description="Helical" evidence="1">
    <location>
        <begin position="115"/>
        <end position="135"/>
    </location>
</feature>
<evidence type="ECO:0000256" key="1">
    <source>
        <dbReference type="SAM" id="Phobius"/>
    </source>
</evidence>
<gene>
    <name evidence="2" type="ORF">ULMA_09030</name>
</gene>
<evidence type="ECO:0000313" key="2">
    <source>
        <dbReference type="EMBL" id="GER58795.1"/>
    </source>
</evidence>
<dbReference type="OrthoDB" id="1340494at2"/>
<keyword evidence="1" id="KW-0472">Membrane</keyword>
<dbReference type="Proteomes" id="UP000326509">
    <property type="component" value="Unassembled WGS sequence"/>
</dbReference>
<dbReference type="AlphaFoldDB" id="A0A5J4IN29"/>
<name>A0A5J4IN29_9FLAO</name>